<dbReference type="Pfam" id="PF06985">
    <property type="entry name" value="HET"/>
    <property type="match status" value="1"/>
</dbReference>
<feature type="domain" description="Heterokaryon incompatibility" evidence="1">
    <location>
        <begin position="1"/>
        <end position="84"/>
    </location>
</feature>
<keyword evidence="3" id="KW-1185">Reference proteome</keyword>
<reference evidence="2" key="1">
    <citation type="journal article" date="2023" name="Mol. Phylogenet. Evol.">
        <title>Genome-scale phylogeny and comparative genomics of the fungal order Sordariales.</title>
        <authorList>
            <person name="Hensen N."/>
            <person name="Bonometti L."/>
            <person name="Westerberg I."/>
            <person name="Brannstrom I.O."/>
            <person name="Guillou S."/>
            <person name="Cros-Aarteil S."/>
            <person name="Calhoun S."/>
            <person name="Haridas S."/>
            <person name="Kuo A."/>
            <person name="Mondo S."/>
            <person name="Pangilinan J."/>
            <person name="Riley R."/>
            <person name="LaButti K."/>
            <person name="Andreopoulos B."/>
            <person name="Lipzen A."/>
            <person name="Chen C."/>
            <person name="Yan M."/>
            <person name="Daum C."/>
            <person name="Ng V."/>
            <person name="Clum A."/>
            <person name="Steindorff A."/>
            <person name="Ohm R.A."/>
            <person name="Martin F."/>
            <person name="Silar P."/>
            <person name="Natvig D.O."/>
            <person name="Lalanne C."/>
            <person name="Gautier V."/>
            <person name="Ament-Velasquez S.L."/>
            <person name="Kruys A."/>
            <person name="Hutchinson M.I."/>
            <person name="Powell A.J."/>
            <person name="Barry K."/>
            <person name="Miller A.N."/>
            <person name="Grigoriev I.V."/>
            <person name="Debuchy R."/>
            <person name="Gladieux P."/>
            <person name="Hiltunen Thoren M."/>
            <person name="Johannesson H."/>
        </authorList>
    </citation>
    <scope>NUCLEOTIDE SEQUENCE</scope>
    <source>
        <strain evidence="2">CBS 757.83</strain>
    </source>
</reference>
<proteinExistence type="predicted"/>
<dbReference type="InterPro" id="IPR010730">
    <property type="entry name" value="HET"/>
</dbReference>
<gene>
    <name evidence="2" type="ORF">N658DRAFT_404458</name>
</gene>
<accession>A0AAN6PWK9</accession>
<feature type="non-terminal residue" evidence="2">
    <location>
        <position position="85"/>
    </location>
</feature>
<dbReference type="PANTHER" id="PTHR33112">
    <property type="entry name" value="DOMAIN PROTEIN, PUTATIVE-RELATED"/>
    <property type="match status" value="1"/>
</dbReference>
<evidence type="ECO:0000313" key="3">
    <source>
        <dbReference type="Proteomes" id="UP001305647"/>
    </source>
</evidence>
<dbReference type="PANTHER" id="PTHR33112:SF10">
    <property type="entry name" value="TOL"/>
    <property type="match status" value="1"/>
</dbReference>
<protein>
    <submittedName>
        <fullName evidence="2">Heterokaryon incompatibility</fullName>
    </submittedName>
</protein>
<name>A0AAN6PWK9_9PEZI</name>
<feature type="non-terminal residue" evidence="2">
    <location>
        <position position="1"/>
    </location>
</feature>
<reference evidence="2" key="2">
    <citation type="submission" date="2023-05" db="EMBL/GenBank/DDBJ databases">
        <authorList>
            <consortium name="Lawrence Berkeley National Laboratory"/>
            <person name="Steindorff A."/>
            <person name="Hensen N."/>
            <person name="Bonometti L."/>
            <person name="Westerberg I."/>
            <person name="Brannstrom I.O."/>
            <person name="Guillou S."/>
            <person name="Cros-Aarteil S."/>
            <person name="Calhoun S."/>
            <person name="Haridas S."/>
            <person name="Kuo A."/>
            <person name="Mondo S."/>
            <person name="Pangilinan J."/>
            <person name="Riley R."/>
            <person name="Labutti K."/>
            <person name="Andreopoulos B."/>
            <person name="Lipzen A."/>
            <person name="Chen C."/>
            <person name="Yanf M."/>
            <person name="Daum C."/>
            <person name="Ng V."/>
            <person name="Clum A."/>
            <person name="Ohm R."/>
            <person name="Martin F."/>
            <person name="Silar P."/>
            <person name="Natvig D."/>
            <person name="Lalanne C."/>
            <person name="Gautier V."/>
            <person name="Ament-Velasquez S.L."/>
            <person name="Kruys A."/>
            <person name="Hutchinson M.I."/>
            <person name="Powell A.J."/>
            <person name="Barry K."/>
            <person name="Miller A.N."/>
            <person name="Grigoriev I.V."/>
            <person name="Debuchy R."/>
            <person name="Gladieux P."/>
            <person name="Thoren M.H."/>
            <person name="Johannesson H."/>
        </authorList>
    </citation>
    <scope>NUCLEOTIDE SEQUENCE</scope>
    <source>
        <strain evidence="2">CBS 757.83</strain>
    </source>
</reference>
<evidence type="ECO:0000259" key="1">
    <source>
        <dbReference type="Pfam" id="PF06985"/>
    </source>
</evidence>
<dbReference type="Proteomes" id="UP001305647">
    <property type="component" value="Unassembled WGS sequence"/>
</dbReference>
<organism evidence="2 3">
    <name type="scientific">Parathielavia hyrcaniae</name>
    <dbReference type="NCBI Taxonomy" id="113614"/>
    <lineage>
        <taxon>Eukaryota</taxon>
        <taxon>Fungi</taxon>
        <taxon>Dikarya</taxon>
        <taxon>Ascomycota</taxon>
        <taxon>Pezizomycotina</taxon>
        <taxon>Sordariomycetes</taxon>
        <taxon>Sordariomycetidae</taxon>
        <taxon>Sordariales</taxon>
        <taxon>Chaetomiaceae</taxon>
        <taxon>Parathielavia</taxon>
    </lineage>
</organism>
<evidence type="ECO:0000313" key="2">
    <source>
        <dbReference type="EMBL" id="KAK4099317.1"/>
    </source>
</evidence>
<sequence length="85" mass="9639">YATLRYCWGKGVALRTTTENAARHRAGIPLSTSPLTIRESVTLASRLEVRYLWIDALCIMHDDQDDWNDQAAKMSIYRGCSLHIA</sequence>
<comment type="caution">
    <text evidence="2">The sequence shown here is derived from an EMBL/GenBank/DDBJ whole genome shotgun (WGS) entry which is preliminary data.</text>
</comment>
<dbReference type="EMBL" id="MU863650">
    <property type="protein sequence ID" value="KAK4099317.1"/>
    <property type="molecule type" value="Genomic_DNA"/>
</dbReference>
<dbReference type="AlphaFoldDB" id="A0AAN6PWK9"/>